<proteinExistence type="predicted"/>
<dbReference type="PRINTS" id="PR00053">
    <property type="entry name" value="FORKHEAD"/>
</dbReference>
<comment type="caution">
    <text evidence="5">The sequence shown here is derived from an EMBL/GenBank/DDBJ whole genome shotgun (WGS) entry which is preliminary data.</text>
</comment>
<sequence length="422" mass="47130">MAFQNVNIKVPTPILAQQMQQSADVYSALTRGVPPGAFSSSLGGQLLMPYMSRSVPGLPYPGVAPTALSTMHPYLPQHLAMLYKYHPRLQFVHEEPKPQQSYIGLISLAILSSPDKKLVLSDIYQWLLDNYSYFRQRGPGWRNSIRHNLSLNDCFIKAGRSANGKGHYWAIHPANVDDFQKGDFRRRRAQRKVRRAMGLSVPDEEDDSPSPPPVTSQPTWQQSPEHPGCVPTHNPMPKEIPSSPIACDIDISETKQNELDNHGTQRDVIPDKHDHIPHQSFGKKNSPVMNDVIVPAPTSGKIKRAFDIDNLLATKTQNKRPKVECVPNTSNEFTQSTSTTTVTQRDPKHSYPNLQFLQSQHYELLQSQASSYLATSCSSHPLLNPLSQLSVVAESQTANPVESDHEDNEEVFCDTPVSPTMN</sequence>
<dbReference type="GO" id="GO:0000981">
    <property type="term" value="F:DNA-binding transcription factor activity, RNA polymerase II-specific"/>
    <property type="evidence" value="ECO:0007669"/>
    <property type="project" value="TreeGrafter"/>
</dbReference>
<accession>A0A8J1U019</accession>
<feature type="region of interest" description="Disordered" evidence="4">
    <location>
        <begin position="322"/>
        <end position="347"/>
    </location>
</feature>
<dbReference type="GO" id="GO:0000978">
    <property type="term" value="F:RNA polymerase II cis-regulatory region sequence-specific DNA binding"/>
    <property type="evidence" value="ECO:0007669"/>
    <property type="project" value="TreeGrafter"/>
</dbReference>
<protein>
    <submittedName>
        <fullName evidence="5">Uncharacterized protein</fullName>
    </submittedName>
</protein>
<dbReference type="InterPro" id="IPR050211">
    <property type="entry name" value="FOX_domain-containing"/>
</dbReference>
<dbReference type="CDD" id="cd20035">
    <property type="entry name" value="FH_FOXQ2-like"/>
    <property type="match status" value="1"/>
</dbReference>
<name>A0A8J1U019_OWEFU</name>
<dbReference type="PROSITE" id="PS50039">
    <property type="entry name" value="FORK_HEAD_3"/>
    <property type="match status" value="1"/>
</dbReference>
<gene>
    <name evidence="5" type="ORF">OFUS_LOCUS21488</name>
</gene>
<dbReference type="PANTHER" id="PTHR11829">
    <property type="entry name" value="FORKHEAD BOX PROTEIN"/>
    <property type="match status" value="1"/>
</dbReference>
<feature type="compositionally biased region" description="Low complexity" evidence="4">
    <location>
        <begin position="334"/>
        <end position="344"/>
    </location>
</feature>
<evidence type="ECO:0000313" key="6">
    <source>
        <dbReference type="Proteomes" id="UP000749559"/>
    </source>
</evidence>
<evidence type="ECO:0000256" key="4">
    <source>
        <dbReference type="SAM" id="MobiDB-lite"/>
    </source>
</evidence>
<dbReference type="Pfam" id="PF00250">
    <property type="entry name" value="Forkhead"/>
    <property type="match status" value="1"/>
</dbReference>
<dbReference type="SUPFAM" id="SSF46785">
    <property type="entry name" value="Winged helix' DNA-binding domain"/>
    <property type="match status" value="1"/>
</dbReference>
<keyword evidence="1 3" id="KW-0238">DNA-binding</keyword>
<dbReference type="InterPro" id="IPR030456">
    <property type="entry name" value="TF_fork_head_CS_2"/>
</dbReference>
<dbReference type="PANTHER" id="PTHR11829:SF343">
    <property type="entry name" value="FORK-HEAD DOMAIN-CONTAINING PROTEIN"/>
    <property type="match status" value="1"/>
</dbReference>
<dbReference type="GO" id="GO:0009653">
    <property type="term" value="P:anatomical structure morphogenesis"/>
    <property type="evidence" value="ECO:0007669"/>
    <property type="project" value="TreeGrafter"/>
</dbReference>
<dbReference type="InterPro" id="IPR036390">
    <property type="entry name" value="WH_DNA-bd_sf"/>
</dbReference>
<dbReference type="GO" id="GO:0005634">
    <property type="term" value="C:nucleus"/>
    <property type="evidence" value="ECO:0007669"/>
    <property type="project" value="UniProtKB-SubCell"/>
</dbReference>
<evidence type="ECO:0000256" key="2">
    <source>
        <dbReference type="ARBA" id="ARBA00023242"/>
    </source>
</evidence>
<evidence type="ECO:0000256" key="3">
    <source>
        <dbReference type="PROSITE-ProRule" id="PRU00089"/>
    </source>
</evidence>
<dbReference type="GO" id="GO:0030154">
    <property type="term" value="P:cell differentiation"/>
    <property type="evidence" value="ECO:0007669"/>
    <property type="project" value="TreeGrafter"/>
</dbReference>
<keyword evidence="2 3" id="KW-0539">Nucleus</keyword>
<dbReference type="Proteomes" id="UP000749559">
    <property type="component" value="Unassembled WGS sequence"/>
</dbReference>
<feature type="DNA-binding region" description="Fork-head" evidence="3">
    <location>
        <begin position="97"/>
        <end position="189"/>
    </location>
</feature>
<dbReference type="InterPro" id="IPR001766">
    <property type="entry name" value="Fork_head_dom"/>
</dbReference>
<dbReference type="PROSITE" id="PS00658">
    <property type="entry name" value="FORK_HEAD_2"/>
    <property type="match status" value="1"/>
</dbReference>
<dbReference type="OrthoDB" id="5954824at2759"/>
<feature type="region of interest" description="Disordered" evidence="4">
    <location>
        <begin position="399"/>
        <end position="422"/>
    </location>
</feature>
<organism evidence="5 6">
    <name type="scientific">Owenia fusiformis</name>
    <name type="common">Polychaete worm</name>
    <dbReference type="NCBI Taxonomy" id="6347"/>
    <lineage>
        <taxon>Eukaryota</taxon>
        <taxon>Metazoa</taxon>
        <taxon>Spiralia</taxon>
        <taxon>Lophotrochozoa</taxon>
        <taxon>Annelida</taxon>
        <taxon>Polychaeta</taxon>
        <taxon>Sedentaria</taxon>
        <taxon>Canalipalpata</taxon>
        <taxon>Sabellida</taxon>
        <taxon>Oweniida</taxon>
        <taxon>Oweniidae</taxon>
        <taxon>Owenia</taxon>
    </lineage>
</organism>
<dbReference type="AlphaFoldDB" id="A0A8J1U019"/>
<reference evidence="5" key="1">
    <citation type="submission" date="2022-03" db="EMBL/GenBank/DDBJ databases">
        <authorList>
            <person name="Martin C."/>
        </authorList>
    </citation>
    <scope>NUCLEOTIDE SEQUENCE</scope>
</reference>
<dbReference type="InterPro" id="IPR018122">
    <property type="entry name" value="TF_fork_head_CS_1"/>
</dbReference>
<feature type="region of interest" description="Disordered" evidence="4">
    <location>
        <begin position="188"/>
        <end position="244"/>
    </location>
</feature>
<dbReference type="SMART" id="SM00339">
    <property type="entry name" value="FH"/>
    <property type="match status" value="1"/>
</dbReference>
<keyword evidence="6" id="KW-1185">Reference proteome</keyword>
<evidence type="ECO:0000313" key="5">
    <source>
        <dbReference type="EMBL" id="CAH1797153.1"/>
    </source>
</evidence>
<evidence type="ECO:0000256" key="1">
    <source>
        <dbReference type="ARBA" id="ARBA00023125"/>
    </source>
</evidence>
<dbReference type="EMBL" id="CAIIXF020000010">
    <property type="protein sequence ID" value="CAH1797153.1"/>
    <property type="molecule type" value="Genomic_DNA"/>
</dbReference>
<dbReference type="FunFam" id="1.10.10.10:FF:000352">
    <property type="entry name" value="Forkhead box Q2"/>
    <property type="match status" value="1"/>
</dbReference>
<dbReference type="PROSITE" id="PS00657">
    <property type="entry name" value="FORK_HEAD_1"/>
    <property type="match status" value="1"/>
</dbReference>
<dbReference type="Gene3D" id="1.10.10.10">
    <property type="entry name" value="Winged helix-like DNA-binding domain superfamily/Winged helix DNA-binding domain"/>
    <property type="match status" value="1"/>
</dbReference>
<comment type="subcellular location">
    <subcellularLocation>
        <location evidence="3">Nucleus</location>
    </subcellularLocation>
</comment>
<dbReference type="InterPro" id="IPR036388">
    <property type="entry name" value="WH-like_DNA-bd_sf"/>
</dbReference>
<dbReference type="InterPro" id="IPR047519">
    <property type="entry name" value="FH_FOXQ2-like"/>
</dbReference>